<dbReference type="RefSeq" id="WP_284030608.1">
    <property type="nucleotide sequence ID" value="NZ_CP126154.1"/>
</dbReference>
<dbReference type="Proteomes" id="UP001596461">
    <property type="component" value="Unassembled WGS sequence"/>
</dbReference>
<feature type="compositionally biased region" description="Acidic residues" evidence="1">
    <location>
        <begin position="1"/>
        <end position="18"/>
    </location>
</feature>
<evidence type="ECO:0000313" key="3">
    <source>
        <dbReference type="Proteomes" id="UP001596461"/>
    </source>
</evidence>
<evidence type="ECO:0000256" key="1">
    <source>
        <dbReference type="SAM" id="MobiDB-lite"/>
    </source>
</evidence>
<evidence type="ECO:0000313" key="2">
    <source>
        <dbReference type="EMBL" id="MFC7070853.1"/>
    </source>
</evidence>
<feature type="region of interest" description="Disordered" evidence="1">
    <location>
        <begin position="1"/>
        <end position="23"/>
    </location>
</feature>
<reference evidence="2 3" key="1">
    <citation type="journal article" date="2019" name="Int. J. Syst. Evol. Microbiol.">
        <title>The Global Catalogue of Microorganisms (GCM) 10K type strain sequencing project: providing services to taxonomists for standard genome sequencing and annotation.</title>
        <authorList>
            <consortium name="The Broad Institute Genomics Platform"/>
            <consortium name="The Broad Institute Genome Sequencing Center for Infectious Disease"/>
            <person name="Wu L."/>
            <person name="Ma J."/>
        </authorList>
    </citation>
    <scope>NUCLEOTIDE SEQUENCE [LARGE SCALE GENOMIC DNA]</scope>
    <source>
        <strain evidence="2 3">DT31</strain>
    </source>
</reference>
<protein>
    <submittedName>
        <fullName evidence="2">Uncharacterized protein</fullName>
    </submittedName>
</protein>
<sequence length="79" mass="8171">MDEAAEEGDRETPTDPDTDPGVSIRVEPDAAVVSMGAAVPGHASERPAALRPVAAARAVGGRLRRLVGGRRSDARGGRR</sequence>
<organism evidence="2 3">
    <name type="scientific">Halobaculum lipolyticum</name>
    <dbReference type="NCBI Taxonomy" id="3032001"/>
    <lineage>
        <taxon>Archaea</taxon>
        <taxon>Methanobacteriati</taxon>
        <taxon>Methanobacteriota</taxon>
        <taxon>Stenosarchaea group</taxon>
        <taxon>Halobacteria</taxon>
        <taxon>Halobacteriales</taxon>
        <taxon>Haloferacaceae</taxon>
        <taxon>Halobaculum</taxon>
    </lineage>
</organism>
<dbReference type="GeneID" id="81125447"/>
<name>A0ABD5WK06_9EURY</name>
<proteinExistence type="predicted"/>
<accession>A0ABD5WK06</accession>
<dbReference type="AlphaFoldDB" id="A0ABD5WK06"/>
<gene>
    <name evidence="2" type="ORF">ACFQL9_14475</name>
</gene>
<keyword evidence="3" id="KW-1185">Reference proteome</keyword>
<dbReference type="EMBL" id="JBHTAH010000014">
    <property type="protein sequence ID" value="MFC7070853.1"/>
    <property type="molecule type" value="Genomic_DNA"/>
</dbReference>
<comment type="caution">
    <text evidence="2">The sequence shown here is derived from an EMBL/GenBank/DDBJ whole genome shotgun (WGS) entry which is preliminary data.</text>
</comment>